<accession>A0A5K0UAT9</accession>
<evidence type="ECO:0000313" key="1">
    <source>
        <dbReference type="EMBL" id="VBB18642.1"/>
    </source>
</evidence>
<reference evidence="1 2" key="1">
    <citation type="submission" date="2018-10" db="EMBL/GenBank/DDBJ databases">
        <authorList>
            <consortium name="IHU Genomes"/>
        </authorList>
    </citation>
    <scope>NUCLEOTIDE SEQUENCE [LARGE SCALE GENOMIC DNA]</scope>
    <source>
        <strain evidence="1 2">A1</strain>
    </source>
</reference>
<comment type="caution">
    <text evidence="1">The sequence shown here is derived from an EMBL/GenBank/DDBJ whole genome shotgun (WGS) entry which is preliminary data.</text>
</comment>
<organism evidence="1 2">
    <name type="scientific">Yasminevirus sp. GU-2018</name>
    <dbReference type="NCBI Taxonomy" id="2420051"/>
    <lineage>
        <taxon>Viruses</taxon>
        <taxon>Varidnaviria</taxon>
        <taxon>Bamfordvirae</taxon>
        <taxon>Nucleocytoviricota</taxon>
        <taxon>Megaviricetes</taxon>
        <taxon>Imitervirales</taxon>
        <taxon>Mimiviridae</taxon>
        <taxon>Klosneuvirinae</taxon>
        <taxon>Yasminevirus</taxon>
        <taxon>Yasminevirus saudimassiliense</taxon>
    </lineage>
</organism>
<sequence length="185" mass="20374">MKSFLNTFCACCNNPIKAGTDGYYTIPLSVDTTTTREVTPLANDSRGTVKLANNSYATLIDFKLGDVVSQSVAQVNPFDIPSTPVIKTVTLYTMTDINNVKKYYRYSYDILTSMRDVQHRIVPGAFPVNLHTYVSVFNNGGFVPLSGQELVDARIDSSVIFTTGLVDLEESNGDVTKYTVKITDT</sequence>
<proteinExistence type="predicted"/>
<keyword evidence="2" id="KW-1185">Reference proteome</keyword>
<gene>
    <name evidence="1" type="ORF">YASMINEVIRUS_1144</name>
</gene>
<name>A0A5K0UAT9_9VIRU</name>
<dbReference type="EMBL" id="UPSH01000001">
    <property type="protein sequence ID" value="VBB18642.1"/>
    <property type="molecule type" value="Genomic_DNA"/>
</dbReference>
<evidence type="ECO:0000313" key="2">
    <source>
        <dbReference type="Proteomes" id="UP000594342"/>
    </source>
</evidence>
<dbReference type="Proteomes" id="UP000594342">
    <property type="component" value="Unassembled WGS sequence"/>
</dbReference>
<protein>
    <submittedName>
        <fullName evidence="1">Uncharacterized protein</fullName>
    </submittedName>
</protein>